<organism evidence="2 3">
    <name type="scientific">Winogradskyella ouciana</name>
    <dbReference type="NCBI Taxonomy" id="2608631"/>
    <lineage>
        <taxon>Bacteria</taxon>
        <taxon>Pseudomonadati</taxon>
        <taxon>Bacteroidota</taxon>
        <taxon>Flavobacteriia</taxon>
        <taxon>Flavobacteriales</taxon>
        <taxon>Flavobacteriaceae</taxon>
        <taxon>Winogradskyella</taxon>
    </lineage>
</organism>
<dbReference type="GO" id="GO:0016491">
    <property type="term" value="F:oxidoreductase activity"/>
    <property type="evidence" value="ECO:0007669"/>
    <property type="project" value="InterPro"/>
</dbReference>
<feature type="domain" description="NADP-dependent oxidoreductase" evidence="1">
    <location>
        <begin position="4"/>
        <end position="278"/>
    </location>
</feature>
<dbReference type="RefSeq" id="WP_155089219.1">
    <property type="nucleotide sequence ID" value="NZ_WJYA01000005.1"/>
</dbReference>
<dbReference type="CDD" id="cd19097">
    <property type="entry name" value="AKR_unchar"/>
    <property type="match status" value="1"/>
</dbReference>
<dbReference type="InterPro" id="IPR023210">
    <property type="entry name" value="NADP_OxRdtase_dom"/>
</dbReference>
<keyword evidence="3" id="KW-1185">Reference proteome</keyword>
<protein>
    <recommendedName>
        <fullName evidence="1">NADP-dependent oxidoreductase domain-containing protein</fullName>
    </recommendedName>
</protein>
<dbReference type="InterPro" id="IPR036812">
    <property type="entry name" value="NAD(P)_OxRdtase_dom_sf"/>
</dbReference>
<dbReference type="PANTHER" id="PTHR43312:SF1">
    <property type="entry name" value="NADP-DEPENDENT OXIDOREDUCTASE DOMAIN-CONTAINING PROTEIN"/>
    <property type="match status" value="1"/>
</dbReference>
<name>A0A7K1GD30_9FLAO</name>
<reference evidence="2 3" key="1">
    <citation type="submission" date="2019-11" db="EMBL/GenBank/DDBJ databases">
        <title>Winogradskyella ouciana sp. nov., isolated from the hadal seawater of the Mariana Trench.</title>
        <authorList>
            <person name="Liu R."/>
        </authorList>
    </citation>
    <scope>NUCLEOTIDE SEQUENCE [LARGE SCALE GENOMIC DNA]</scope>
    <source>
        <strain evidence="2 3">ZXX205</strain>
    </source>
</reference>
<proteinExistence type="predicted"/>
<dbReference type="PANTHER" id="PTHR43312">
    <property type="entry name" value="D-THREO-ALDOSE 1-DEHYDROGENASE"/>
    <property type="match status" value="1"/>
</dbReference>
<dbReference type="AlphaFoldDB" id="A0A7K1GD30"/>
<dbReference type="InterPro" id="IPR053135">
    <property type="entry name" value="AKR2_Oxidoreductase"/>
</dbReference>
<dbReference type="Proteomes" id="UP000447545">
    <property type="component" value="Unassembled WGS sequence"/>
</dbReference>
<accession>A0A7K1GD30</accession>
<dbReference type="SUPFAM" id="SSF51430">
    <property type="entry name" value="NAD(P)-linked oxidoreductase"/>
    <property type="match status" value="1"/>
</dbReference>
<dbReference type="PRINTS" id="PR00069">
    <property type="entry name" value="ALDKETRDTASE"/>
</dbReference>
<gene>
    <name evidence="2" type="ORF">F1003_09740</name>
</gene>
<evidence type="ECO:0000313" key="2">
    <source>
        <dbReference type="EMBL" id="MTE27206.1"/>
    </source>
</evidence>
<comment type="caution">
    <text evidence="2">The sequence shown here is derived from an EMBL/GenBank/DDBJ whole genome shotgun (WGS) entry which is preliminary data.</text>
</comment>
<dbReference type="EMBL" id="WJYA01000005">
    <property type="protein sequence ID" value="MTE27206.1"/>
    <property type="molecule type" value="Genomic_DNA"/>
</dbReference>
<dbReference type="InterPro" id="IPR020471">
    <property type="entry name" value="AKR"/>
</dbReference>
<evidence type="ECO:0000259" key="1">
    <source>
        <dbReference type="Pfam" id="PF00248"/>
    </source>
</evidence>
<evidence type="ECO:0000313" key="3">
    <source>
        <dbReference type="Proteomes" id="UP000447545"/>
    </source>
</evidence>
<sequence length="291" mass="33414">MIDKLILGTVQLGLDYGINNCSGKPTQEEAFSILNYAYDKGLRKLDTAEAYGNSIEIIGAFHKAYSNKRFRVISKLNPLVDATSMDLRTYVAETLNTLSVNELHAYMFHSYNSLKINPSLFKDFIELKNKGIVKNIGVSVYTNDEIEDIIENFSEFDFIQIPFNLLDNSKKRKDLIVKAKQKNIDTHTRSTFLQGLFFKKDQELQSRLTPLKPYLSKLNSIANRWQIPIEALALQYVLQKTYIENVLIGVETRTQLEANLVICNTYRDVDWTEIDKIDVNELDLLNPANWA</sequence>
<dbReference type="Pfam" id="PF00248">
    <property type="entry name" value="Aldo_ket_red"/>
    <property type="match status" value="1"/>
</dbReference>
<dbReference type="Gene3D" id="3.20.20.100">
    <property type="entry name" value="NADP-dependent oxidoreductase domain"/>
    <property type="match status" value="1"/>
</dbReference>